<proteinExistence type="predicted"/>
<accession>A0A0K0FI18</accession>
<dbReference type="AlphaFoldDB" id="A0A0K0FI18"/>
<dbReference type="Pfam" id="PF10193">
    <property type="entry name" value="Telomere_reg-2"/>
    <property type="match status" value="1"/>
</dbReference>
<organism evidence="2 3">
    <name type="scientific">Strongyloides venezuelensis</name>
    <name type="common">Threadworm</name>
    <dbReference type="NCBI Taxonomy" id="75913"/>
    <lineage>
        <taxon>Eukaryota</taxon>
        <taxon>Metazoa</taxon>
        <taxon>Ecdysozoa</taxon>
        <taxon>Nematoda</taxon>
        <taxon>Chromadorea</taxon>
        <taxon>Rhabditida</taxon>
        <taxon>Tylenchina</taxon>
        <taxon>Panagrolaimomorpha</taxon>
        <taxon>Strongyloidoidea</taxon>
        <taxon>Strongyloididae</taxon>
        <taxon>Strongyloides</taxon>
    </lineage>
</organism>
<evidence type="ECO:0000259" key="1">
    <source>
        <dbReference type="Pfam" id="PF10193"/>
    </source>
</evidence>
<dbReference type="Proteomes" id="UP000035680">
    <property type="component" value="Unassembled WGS sequence"/>
</dbReference>
<dbReference type="Gene3D" id="1.25.40.720">
    <property type="entry name" value="Telomere length regulation protein 2, C-terminal domain"/>
    <property type="match status" value="1"/>
</dbReference>
<dbReference type="WBParaSite" id="SVE_0853600.1">
    <property type="protein sequence ID" value="SVE_0853600.1"/>
    <property type="gene ID" value="SVE_0853600"/>
</dbReference>
<keyword evidence="2" id="KW-1185">Reference proteome</keyword>
<evidence type="ECO:0000313" key="2">
    <source>
        <dbReference type="Proteomes" id="UP000035680"/>
    </source>
</evidence>
<sequence>MESLIKECGEIKSRQKLIDVLKQSRKLLPYNSSFSVTLFYTELLEHSFTPSVRAFLTSSEVDNLLYSTFLLRPKEAIEVVSLALGNISEETHNTSFKFENTIEVLRLLMKSEKYLSEILENASNDSEFKLCIDNLLSIRIKICNLKGVFKKHDLISKILGDLEMFYENIPLILWNIKRSQFCLYFCFKISQFNEELCCNAVNKLLESVGTDNINDIFKNYCDLHTRQYNYLFIVLLKSFFVVSQLICMYGKGNVGIKEAAPLIVSELMVDITTSNGIRSFKKFICVITECLSPQEYLNLVKSFLEKFENQLDMPDFVTVAQLLNIVTVLKIMIRQMKDNEKEDIKDHIQNFVMCSFNSMLSADGNRKQITFHFISWFIDETKCYDEKFKKIKDWEDEDIIKSWELTFLENVFKDYDVEETAYTPKVMPTKVDNPPIIESPECLDSDDDDLPSFLKKSDKESFKRDVDSDDETEEKYKEFHYIIDCINEISDTNDRLVFVGGIRSLDSLLKRKALGYKEFGTTILKMFIHLRNNYYFEEFEDFRKSILVSTLSLNSHLIVSFIRPLCNEIYSDFERSLCLDVLNLTMKNIKSNEPELFHKIMGEVISTLLCIFNRNSLVMKDIEDNQSSVVKILLTISDLLILAENTPQIITIATKIFRLLKVIRSYNKQSFNTACMTVYISLTTSCTPSVLKDSLGGELEEIQLWVGSMINDVNSLLNEEKSMSSEEKFTQKDYAYHLVKNIQLILYNK</sequence>
<name>A0A0K0FI18_STRVS</name>
<feature type="domain" description="Telomere length regulation protein conserved" evidence="1">
    <location>
        <begin position="481"/>
        <end position="584"/>
    </location>
</feature>
<protein>
    <submittedName>
        <fullName evidence="3">Telomere_reg-2 domain-containing protein</fullName>
    </submittedName>
</protein>
<reference evidence="3" key="2">
    <citation type="submission" date="2015-08" db="UniProtKB">
        <authorList>
            <consortium name="WormBaseParasite"/>
        </authorList>
    </citation>
    <scope>IDENTIFICATION</scope>
</reference>
<dbReference type="InterPro" id="IPR038528">
    <property type="entry name" value="TEL2_C_sf"/>
</dbReference>
<dbReference type="InterPro" id="IPR019337">
    <property type="entry name" value="Telomere_length_regulation_dom"/>
</dbReference>
<evidence type="ECO:0000313" key="3">
    <source>
        <dbReference type="WBParaSite" id="SVE_0853600.1"/>
    </source>
</evidence>
<dbReference type="STRING" id="75913.A0A0K0FI18"/>
<reference evidence="2" key="1">
    <citation type="submission" date="2014-07" db="EMBL/GenBank/DDBJ databases">
        <authorList>
            <person name="Martin A.A"/>
            <person name="De Silva N."/>
        </authorList>
    </citation>
    <scope>NUCLEOTIDE SEQUENCE</scope>
</reference>